<name>A0ACB0ZCM9_MELEN</name>
<organism evidence="1 2">
    <name type="scientific">Meloidogyne enterolobii</name>
    <name type="common">Root-knot nematode worm</name>
    <name type="synonym">Meloidogyne mayaguensis</name>
    <dbReference type="NCBI Taxonomy" id="390850"/>
    <lineage>
        <taxon>Eukaryota</taxon>
        <taxon>Metazoa</taxon>
        <taxon>Ecdysozoa</taxon>
        <taxon>Nematoda</taxon>
        <taxon>Chromadorea</taxon>
        <taxon>Rhabditida</taxon>
        <taxon>Tylenchina</taxon>
        <taxon>Tylenchomorpha</taxon>
        <taxon>Tylenchoidea</taxon>
        <taxon>Meloidogynidae</taxon>
        <taxon>Meloidogyninae</taxon>
        <taxon>Meloidogyne</taxon>
    </lineage>
</organism>
<evidence type="ECO:0000313" key="1">
    <source>
        <dbReference type="EMBL" id="CAK5076111.1"/>
    </source>
</evidence>
<keyword evidence="2" id="KW-1185">Reference proteome</keyword>
<evidence type="ECO:0000313" key="2">
    <source>
        <dbReference type="Proteomes" id="UP001497535"/>
    </source>
</evidence>
<sequence>MDMIGPHPEPPPAVIDEAEGAPIPLAVLGEAQGNGGDEEPHPDGEDEEDDEVFLSKFLNFLF</sequence>
<protein>
    <submittedName>
        <fullName evidence="1">Uncharacterized protein</fullName>
    </submittedName>
</protein>
<reference evidence="1" key="1">
    <citation type="submission" date="2023-11" db="EMBL/GenBank/DDBJ databases">
        <authorList>
            <person name="Poullet M."/>
        </authorList>
    </citation>
    <scope>NUCLEOTIDE SEQUENCE</scope>
    <source>
        <strain evidence="1">E1834</strain>
    </source>
</reference>
<proteinExistence type="predicted"/>
<dbReference type="Proteomes" id="UP001497535">
    <property type="component" value="Unassembled WGS sequence"/>
</dbReference>
<gene>
    <name evidence="1" type="ORF">MENTE1834_LOCUS22958</name>
</gene>
<comment type="caution">
    <text evidence="1">The sequence shown here is derived from an EMBL/GenBank/DDBJ whole genome shotgun (WGS) entry which is preliminary data.</text>
</comment>
<dbReference type="EMBL" id="CAVMJV010000029">
    <property type="protein sequence ID" value="CAK5076111.1"/>
    <property type="molecule type" value="Genomic_DNA"/>
</dbReference>
<accession>A0ACB0ZCM9</accession>